<gene>
    <name evidence="6" type="ORF">ACFOVU_07030</name>
</gene>
<keyword evidence="2 4" id="KW-0238">DNA-binding</keyword>
<dbReference type="Gene3D" id="1.10.10.60">
    <property type="entry name" value="Homeodomain-like"/>
    <property type="match status" value="1"/>
</dbReference>
<dbReference type="InterPro" id="IPR001647">
    <property type="entry name" value="HTH_TetR"/>
</dbReference>
<dbReference type="RefSeq" id="WP_378530959.1">
    <property type="nucleotide sequence ID" value="NZ_JBHSBH010000004.1"/>
</dbReference>
<feature type="domain" description="HTH tetR-type" evidence="5">
    <location>
        <begin position="6"/>
        <end position="66"/>
    </location>
</feature>
<dbReference type="InterPro" id="IPR009057">
    <property type="entry name" value="Homeodomain-like_sf"/>
</dbReference>
<dbReference type="SUPFAM" id="SSF48498">
    <property type="entry name" value="Tetracyclin repressor-like, C-terminal domain"/>
    <property type="match status" value="1"/>
</dbReference>
<evidence type="ECO:0000256" key="2">
    <source>
        <dbReference type="ARBA" id="ARBA00023125"/>
    </source>
</evidence>
<dbReference type="Pfam" id="PF00440">
    <property type="entry name" value="TetR_N"/>
    <property type="match status" value="1"/>
</dbReference>
<keyword evidence="7" id="KW-1185">Reference proteome</keyword>
<evidence type="ECO:0000256" key="1">
    <source>
        <dbReference type="ARBA" id="ARBA00023015"/>
    </source>
</evidence>
<dbReference type="InterPro" id="IPR050109">
    <property type="entry name" value="HTH-type_TetR-like_transc_reg"/>
</dbReference>
<accession>A0ABV8FHR7</accession>
<keyword evidence="1" id="KW-0805">Transcription regulation</keyword>
<dbReference type="Gene3D" id="1.10.357.10">
    <property type="entry name" value="Tetracycline Repressor, domain 2"/>
    <property type="match status" value="1"/>
</dbReference>
<dbReference type="PROSITE" id="PS50977">
    <property type="entry name" value="HTH_TETR_2"/>
    <property type="match status" value="1"/>
</dbReference>
<evidence type="ECO:0000259" key="5">
    <source>
        <dbReference type="PROSITE" id="PS50977"/>
    </source>
</evidence>
<dbReference type="EMBL" id="JBHSBH010000004">
    <property type="protein sequence ID" value="MFC3995660.1"/>
    <property type="molecule type" value="Genomic_DNA"/>
</dbReference>
<protein>
    <submittedName>
        <fullName evidence="6">TetR/AcrR family transcriptional regulator</fullName>
    </submittedName>
</protein>
<dbReference type="PANTHER" id="PTHR30055:SF234">
    <property type="entry name" value="HTH-TYPE TRANSCRIPTIONAL REGULATOR BETI"/>
    <property type="match status" value="1"/>
</dbReference>
<dbReference type="PANTHER" id="PTHR30055">
    <property type="entry name" value="HTH-TYPE TRANSCRIPTIONAL REGULATOR RUTR"/>
    <property type="match status" value="1"/>
</dbReference>
<proteinExistence type="predicted"/>
<sequence length="245" mass="26069">MDDRRSRTRQRIVEAAAALLAESGRDAVSTRAVSSAAGVQAPTIYRLFGDKQGLLDAVSDHGFTAYLRVKTEREPTGDPVEDLRQGWDIHVEFGVRNPAFYALMYGEPRFGAQLPGARESARLLRDLVQALAREGRLRVEAETAARMIHAACSGVTLSLIAAGAGEGDPALSRLTREAVLRAITTGPEPPDTGGFGPAARAVAMKAVLPEVGPDLTPAEHGLLAEWLDRIARAEATGPGRGAGRR</sequence>
<dbReference type="Proteomes" id="UP001595847">
    <property type="component" value="Unassembled WGS sequence"/>
</dbReference>
<evidence type="ECO:0000313" key="7">
    <source>
        <dbReference type="Proteomes" id="UP001595847"/>
    </source>
</evidence>
<name>A0ABV8FHR7_9ACTN</name>
<dbReference type="SUPFAM" id="SSF46689">
    <property type="entry name" value="Homeodomain-like"/>
    <property type="match status" value="1"/>
</dbReference>
<keyword evidence="3" id="KW-0804">Transcription</keyword>
<dbReference type="PRINTS" id="PR00455">
    <property type="entry name" value="HTHTETR"/>
</dbReference>
<reference evidence="7" key="1">
    <citation type="journal article" date="2019" name="Int. J. Syst. Evol. Microbiol.">
        <title>The Global Catalogue of Microorganisms (GCM) 10K type strain sequencing project: providing services to taxonomists for standard genome sequencing and annotation.</title>
        <authorList>
            <consortium name="The Broad Institute Genomics Platform"/>
            <consortium name="The Broad Institute Genome Sequencing Center for Infectious Disease"/>
            <person name="Wu L."/>
            <person name="Ma J."/>
        </authorList>
    </citation>
    <scope>NUCLEOTIDE SEQUENCE [LARGE SCALE GENOMIC DNA]</scope>
    <source>
        <strain evidence="7">TBRC 1826</strain>
    </source>
</reference>
<dbReference type="InterPro" id="IPR036271">
    <property type="entry name" value="Tet_transcr_reg_TetR-rel_C_sf"/>
</dbReference>
<feature type="DNA-binding region" description="H-T-H motif" evidence="4">
    <location>
        <begin position="29"/>
        <end position="48"/>
    </location>
</feature>
<comment type="caution">
    <text evidence="6">The sequence shown here is derived from an EMBL/GenBank/DDBJ whole genome shotgun (WGS) entry which is preliminary data.</text>
</comment>
<evidence type="ECO:0000313" key="6">
    <source>
        <dbReference type="EMBL" id="MFC3995660.1"/>
    </source>
</evidence>
<evidence type="ECO:0000256" key="4">
    <source>
        <dbReference type="PROSITE-ProRule" id="PRU00335"/>
    </source>
</evidence>
<organism evidence="6 7">
    <name type="scientific">Nocardiopsis sediminis</name>
    <dbReference type="NCBI Taxonomy" id="1778267"/>
    <lineage>
        <taxon>Bacteria</taxon>
        <taxon>Bacillati</taxon>
        <taxon>Actinomycetota</taxon>
        <taxon>Actinomycetes</taxon>
        <taxon>Streptosporangiales</taxon>
        <taxon>Nocardiopsidaceae</taxon>
        <taxon>Nocardiopsis</taxon>
    </lineage>
</organism>
<evidence type="ECO:0000256" key="3">
    <source>
        <dbReference type="ARBA" id="ARBA00023163"/>
    </source>
</evidence>